<comment type="subcellular location">
    <subcellularLocation>
        <location evidence="2">Cell membrane</location>
        <topology evidence="2">Multi-pass membrane protein</topology>
    </subcellularLocation>
</comment>
<dbReference type="PROSITE" id="PS50112">
    <property type="entry name" value="PAS"/>
    <property type="match status" value="4"/>
</dbReference>
<dbReference type="SUPFAM" id="SSF47384">
    <property type="entry name" value="Homodimeric domain of signal transducing histidine kinase"/>
    <property type="match status" value="1"/>
</dbReference>
<dbReference type="GO" id="GO:0005886">
    <property type="term" value="C:plasma membrane"/>
    <property type="evidence" value="ECO:0007669"/>
    <property type="project" value="UniProtKB-SubCell"/>
</dbReference>
<dbReference type="PANTHER" id="PTHR43304:SF1">
    <property type="entry name" value="PAC DOMAIN-CONTAINING PROTEIN"/>
    <property type="match status" value="1"/>
</dbReference>
<dbReference type="InterPro" id="IPR013767">
    <property type="entry name" value="PAS_fold"/>
</dbReference>
<evidence type="ECO:0000256" key="7">
    <source>
        <dbReference type="ARBA" id="ARBA00022692"/>
    </source>
</evidence>
<dbReference type="CDD" id="cd00130">
    <property type="entry name" value="PAS"/>
    <property type="match status" value="4"/>
</dbReference>
<comment type="catalytic activity">
    <reaction evidence="1">
        <text>ATP + protein L-histidine = ADP + protein N-phospho-L-histidine.</text>
        <dbReference type="EC" id="2.7.13.3"/>
    </reaction>
</comment>
<dbReference type="Pfam" id="PF08448">
    <property type="entry name" value="PAS_4"/>
    <property type="match status" value="1"/>
</dbReference>
<evidence type="ECO:0000256" key="8">
    <source>
        <dbReference type="ARBA" id="ARBA00022777"/>
    </source>
</evidence>
<evidence type="ECO:0000256" key="11">
    <source>
        <dbReference type="PROSITE-ProRule" id="PRU00169"/>
    </source>
</evidence>
<dbReference type="CDD" id="cd00082">
    <property type="entry name" value="HisKA"/>
    <property type="match status" value="1"/>
</dbReference>
<evidence type="ECO:0000256" key="10">
    <source>
        <dbReference type="ARBA" id="ARBA00023136"/>
    </source>
</evidence>
<dbReference type="InterPro" id="IPR003660">
    <property type="entry name" value="HAMP_dom"/>
</dbReference>
<keyword evidence="20" id="KW-1185">Reference proteome</keyword>
<feature type="domain" description="PAS" evidence="16">
    <location>
        <begin position="491"/>
        <end position="563"/>
    </location>
</feature>
<keyword evidence="5 11" id="KW-0597">Phosphoprotein</keyword>
<dbReference type="Pfam" id="PF02518">
    <property type="entry name" value="HATPase_c"/>
    <property type="match status" value="1"/>
</dbReference>
<evidence type="ECO:0000256" key="6">
    <source>
        <dbReference type="ARBA" id="ARBA00022679"/>
    </source>
</evidence>
<keyword evidence="7 13" id="KW-0812">Transmembrane</keyword>
<dbReference type="GO" id="GO:0006355">
    <property type="term" value="P:regulation of DNA-templated transcription"/>
    <property type="evidence" value="ECO:0007669"/>
    <property type="project" value="InterPro"/>
</dbReference>
<dbReference type="InterPro" id="IPR003661">
    <property type="entry name" value="HisK_dim/P_dom"/>
</dbReference>
<dbReference type="GO" id="GO:0000155">
    <property type="term" value="F:phosphorelay sensor kinase activity"/>
    <property type="evidence" value="ECO:0007669"/>
    <property type="project" value="InterPro"/>
</dbReference>
<dbReference type="Proteomes" id="UP000636888">
    <property type="component" value="Unassembled WGS sequence"/>
</dbReference>
<dbReference type="Gene3D" id="1.10.287.130">
    <property type="match status" value="1"/>
</dbReference>
<dbReference type="InterPro" id="IPR000014">
    <property type="entry name" value="PAS"/>
</dbReference>
<dbReference type="RefSeq" id="WP_199382746.1">
    <property type="nucleotide sequence ID" value="NZ_JAEMHM010000003.1"/>
</dbReference>
<dbReference type="Pfam" id="PF00512">
    <property type="entry name" value="HisKA"/>
    <property type="match status" value="1"/>
</dbReference>
<dbReference type="PROSITE" id="PS50109">
    <property type="entry name" value="HIS_KIN"/>
    <property type="match status" value="1"/>
</dbReference>
<dbReference type="InterPro" id="IPR013656">
    <property type="entry name" value="PAS_4"/>
</dbReference>
<evidence type="ECO:0000259" key="14">
    <source>
        <dbReference type="PROSITE" id="PS50109"/>
    </source>
</evidence>
<dbReference type="Gene3D" id="6.10.340.10">
    <property type="match status" value="1"/>
</dbReference>
<gene>
    <name evidence="19" type="ORF">JFN93_04215</name>
</gene>
<sequence length="1260" mass="139904">MQGLSIKNRMTIVVSVLTAVMLSVLAFSFHLFYSEQLKQLVCDQQYTLLTAITDEVDQKLEEGRTEVLAAAQTLTPEDVADPARVQRFLSRRPHLSEQFDNGFFLFSPGGKLIYGTEVEPRLLSRDFSQHGYLKETLARRTPQISTPFFSIQSHGHPIVMFTAPILGRHGTVVGVLAGSMDLLKLNFLGKLASMKIGTGGYLYVVDRHGTLLIHPDRTRILTQVPTGTNYLLDRACAGFEGSGETVTTGKLSSISSFKRLKSTGWILAINFPRSEAYRPLYRTEKFVLFTLAIIFAMAMTVIALFMKYLTAPLLSFTGQIQELIDRKSARTRVSVEAHNEIGTLGASFNRLLDELDERKAELQKQLEFLQMLIDTIPMPIFYKDTAGLYLGCNTAFEAWTGYSRQQMIGKTVFDIAPPDLAAVYHEADLSVMRKRQHQVYEAQAVNAAGLTRDVVFSKASFPTTDGKVGGLIGTLLDITDRKQAEAELEVQKEFAENLVQNSAVPTFVVNSSHQVILWNRGCEVLTGVKATEVVGVRELWSIFFSEKRPVLADILIDNDLRDVDRYYQRVAFSSMIPGGIQAEGEFHDQQGRLHYLSINAAPIRDRQGKIVAVIETMEDITPRKIAEDALEKSSRRLQLILDAAGEGVYGVDLEGKVTFLNPAGAKMIGWTQEELLGRDPHDILHHAQGDGTPVPADKCPLQSAFRDGKSIRIEDDLFWRKNGTSFPVEYICTPLVEAGKRVGAVVLFKDNSERKLAEEQLLKLSQAIRQSPVAIVITDLKGNIEFVNPMFTEITGYAPFEALGANPRLLKADNVAPEVYEDLWRTISTGGVWSGELHNRRKDGTSTWVHSTISSIRNSAGEISHYMSFMESMEERKKLEEQLRQAQKMEAIGQLAGGIAHDFNNILTVIMGFGQMLRTTISDEDRRRSDIDQILGAADRAAQLTKSLLAFSRKQVMALQQVELNDLTQMLLKFLHRIIGEDVALRTSLSEKPLMVLADRGQIEQVLMNLATNARDAMPSGGELFIGTDLVRLDKEFHQQHGYGLPGEYALMTISDTGSGMSPEVAEKIFEPFFTTKAPGRGTGLGLAIVYGIVKQHGGYITIDSQLGHGTTFRIYIPMAQERMESEVLPEVAVPTGGSETILVVEDDPSVRLLAESVLTTFGYKVLTAENGVEALQVFRDNRDRIALALLDVIMPKMNGKQVCEALRKESPKLKVLFQSGYTADLLQDKGVLVDGVDLIMKPVQPIVLARKIREMLDAG</sequence>
<evidence type="ECO:0000256" key="3">
    <source>
        <dbReference type="ARBA" id="ARBA00012438"/>
    </source>
</evidence>
<dbReference type="SMART" id="SM00387">
    <property type="entry name" value="HATPase_c"/>
    <property type="match status" value="1"/>
</dbReference>
<organism evidence="19 20">
    <name type="scientific">Geomesophilobacter sediminis</name>
    <dbReference type="NCBI Taxonomy" id="2798584"/>
    <lineage>
        <taxon>Bacteria</taxon>
        <taxon>Pseudomonadati</taxon>
        <taxon>Thermodesulfobacteriota</taxon>
        <taxon>Desulfuromonadia</taxon>
        <taxon>Geobacterales</taxon>
        <taxon>Geobacteraceae</taxon>
        <taxon>Geomesophilobacter</taxon>
    </lineage>
</organism>
<keyword evidence="9 13" id="KW-1133">Transmembrane helix</keyword>
<feature type="domain" description="HAMP" evidence="18">
    <location>
        <begin position="307"/>
        <end position="360"/>
    </location>
</feature>
<keyword evidence="4" id="KW-1003">Cell membrane</keyword>
<dbReference type="EC" id="2.7.13.3" evidence="3"/>
<dbReference type="InterPro" id="IPR033479">
    <property type="entry name" value="dCache_1"/>
</dbReference>
<dbReference type="EMBL" id="JAEMHM010000003">
    <property type="protein sequence ID" value="MBJ6723906.1"/>
    <property type="molecule type" value="Genomic_DNA"/>
</dbReference>
<dbReference type="InterPro" id="IPR036890">
    <property type="entry name" value="HATPase_C_sf"/>
</dbReference>
<keyword evidence="12" id="KW-0175">Coiled coil</keyword>
<dbReference type="Pfam" id="PF02743">
    <property type="entry name" value="dCache_1"/>
    <property type="match status" value="1"/>
</dbReference>
<feature type="domain" description="PAC" evidence="17">
    <location>
        <begin position="580"/>
        <end position="632"/>
    </location>
</feature>
<dbReference type="CDD" id="cd12914">
    <property type="entry name" value="PDC1_DGC_like"/>
    <property type="match status" value="1"/>
</dbReference>
<dbReference type="InterPro" id="IPR011006">
    <property type="entry name" value="CheY-like_superfamily"/>
</dbReference>
<dbReference type="AlphaFoldDB" id="A0A8J7JAH7"/>
<dbReference type="InterPro" id="IPR035965">
    <property type="entry name" value="PAS-like_dom_sf"/>
</dbReference>
<evidence type="ECO:0000259" key="17">
    <source>
        <dbReference type="PROSITE" id="PS50113"/>
    </source>
</evidence>
<name>A0A8J7JAH7_9BACT</name>
<evidence type="ECO:0000313" key="20">
    <source>
        <dbReference type="Proteomes" id="UP000636888"/>
    </source>
</evidence>
<evidence type="ECO:0000256" key="9">
    <source>
        <dbReference type="ARBA" id="ARBA00022989"/>
    </source>
</evidence>
<feature type="domain" description="Response regulatory" evidence="15">
    <location>
        <begin position="1141"/>
        <end position="1257"/>
    </location>
</feature>
<evidence type="ECO:0000259" key="15">
    <source>
        <dbReference type="PROSITE" id="PS50110"/>
    </source>
</evidence>
<dbReference type="SUPFAM" id="SSF52172">
    <property type="entry name" value="CheY-like"/>
    <property type="match status" value="1"/>
</dbReference>
<dbReference type="InterPro" id="IPR052162">
    <property type="entry name" value="Sensor_kinase/Photoreceptor"/>
</dbReference>
<evidence type="ECO:0000256" key="13">
    <source>
        <dbReference type="SAM" id="Phobius"/>
    </source>
</evidence>
<comment type="caution">
    <text evidence="19">The sequence shown here is derived from an EMBL/GenBank/DDBJ whole genome shotgun (WGS) entry which is preliminary data.</text>
</comment>
<feature type="domain" description="PAC" evidence="17">
    <location>
        <begin position="438"/>
        <end position="490"/>
    </location>
</feature>
<keyword evidence="10 13" id="KW-0472">Membrane</keyword>
<dbReference type="SUPFAM" id="SSF55785">
    <property type="entry name" value="PYP-like sensor domain (PAS domain)"/>
    <property type="match status" value="4"/>
</dbReference>
<dbReference type="InterPro" id="IPR036097">
    <property type="entry name" value="HisK_dim/P_sf"/>
</dbReference>
<feature type="domain" description="PAS" evidence="16">
    <location>
        <begin position="365"/>
        <end position="443"/>
    </location>
</feature>
<dbReference type="SMART" id="SM00086">
    <property type="entry name" value="PAC"/>
    <property type="match status" value="4"/>
</dbReference>
<dbReference type="InterPro" id="IPR000700">
    <property type="entry name" value="PAS-assoc_C"/>
</dbReference>
<feature type="domain" description="PAS" evidence="16">
    <location>
        <begin position="760"/>
        <end position="804"/>
    </location>
</feature>
<proteinExistence type="predicted"/>
<evidence type="ECO:0000313" key="19">
    <source>
        <dbReference type="EMBL" id="MBJ6723906.1"/>
    </source>
</evidence>
<dbReference type="SMART" id="SM00091">
    <property type="entry name" value="PAS"/>
    <property type="match status" value="4"/>
</dbReference>
<dbReference type="Gene3D" id="3.30.565.10">
    <property type="entry name" value="Histidine kinase-like ATPase, C-terminal domain"/>
    <property type="match status" value="1"/>
</dbReference>
<dbReference type="Gene3D" id="3.30.450.20">
    <property type="entry name" value="PAS domain"/>
    <property type="match status" value="5"/>
</dbReference>
<dbReference type="Pfam" id="PF00072">
    <property type="entry name" value="Response_reg"/>
    <property type="match status" value="1"/>
</dbReference>
<dbReference type="NCBIfam" id="TIGR00229">
    <property type="entry name" value="sensory_box"/>
    <property type="match status" value="4"/>
</dbReference>
<dbReference type="InterPro" id="IPR003594">
    <property type="entry name" value="HATPase_dom"/>
</dbReference>
<dbReference type="PRINTS" id="PR00344">
    <property type="entry name" value="BCTRLSENSOR"/>
</dbReference>
<protein>
    <recommendedName>
        <fullName evidence="3">histidine kinase</fullName>
        <ecNumber evidence="3">2.7.13.3</ecNumber>
    </recommendedName>
</protein>
<dbReference type="PROSITE" id="PS50885">
    <property type="entry name" value="HAMP"/>
    <property type="match status" value="1"/>
</dbReference>
<dbReference type="CDD" id="cd06225">
    <property type="entry name" value="HAMP"/>
    <property type="match status" value="1"/>
</dbReference>
<evidence type="ECO:0000256" key="5">
    <source>
        <dbReference type="ARBA" id="ARBA00022553"/>
    </source>
</evidence>
<dbReference type="InterPro" id="IPR001789">
    <property type="entry name" value="Sig_transdc_resp-reg_receiver"/>
</dbReference>
<dbReference type="SMART" id="SM00388">
    <property type="entry name" value="HisKA"/>
    <property type="match status" value="1"/>
</dbReference>
<dbReference type="PANTHER" id="PTHR43304">
    <property type="entry name" value="PHYTOCHROME-LIKE PROTEIN CPH1"/>
    <property type="match status" value="1"/>
</dbReference>
<dbReference type="SMART" id="SM00304">
    <property type="entry name" value="HAMP"/>
    <property type="match status" value="1"/>
</dbReference>
<dbReference type="InterPro" id="IPR004358">
    <property type="entry name" value="Sig_transdc_His_kin-like_C"/>
</dbReference>
<dbReference type="Pfam" id="PF13426">
    <property type="entry name" value="PAS_9"/>
    <property type="match status" value="1"/>
</dbReference>
<dbReference type="PROSITE" id="PS50110">
    <property type="entry name" value="RESPONSE_REGULATORY"/>
    <property type="match status" value="1"/>
</dbReference>
<dbReference type="PROSITE" id="PS50113">
    <property type="entry name" value="PAC"/>
    <property type="match status" value="3"/>
</dbReference>
<dbReference type="Pfam" id="PF00989">
    <property type="entry name" value="PAS"/>
    <property type="match status" value="2"/>
</dbReference>
<dbReference type="Gene3D" id="3.40.50.2300">
    <property type="match status" value="1"/>
</dbReference>
<evidence type="ECO:0000256" key="12">
    <source>
        <dbReference type="SAM" id="Coils"/>
    </source>
</evidence>
<evidence type="ECO:0000259" key="16">
    <source>
        <dbReference type="PROSITE" id="PS50112"/>
    </source>
</evidence>
<evidence type="ECO:0000259" key="18">
    <source>
        <dbReference type="PROSITE" id="PS50885"/>
    </source>
</evidence>
<dbReference type="SMART" id="SM00448">
    <property type="entry name" value="REC"/>
    <property type="match status" value="1"/>
</dbReference>
<dbReference type="InterPro" id="IPR005467">
    <property type="entry name" value="His_kinase_dom"/>
</dbReference>
<feature type="domain" description="PAS" evidence="16">
    <location>
        <begin position="633"/>
        <end position="685"/>
    </location>
</feature>
<dbReference type="CDD" id="cd12912">
    <property type="entry name" value="PDC2_MCP_like"/>
    <property type="match status" value="1"/>
</dbReference>
<feature type="transmembrane region" description="Helical" evidence="13">
    <location>
        <begin position="286"/>
        <end position="306"/>
    </location>
</feature>
<feature type="modified residue" description="4-aspartylphosphate" evidence="11">
    <location>
        <position position="1192"/>
    </location>
</feature>
<evidence type="ECO:0000256" key="4">
    <source>
        <dbReference type="ARBA" id="ARBA00022475"/>
    </source>
</evidence>
<feature type="domain" description="Histidine kinase" evidence="14">
    <location>
        <begin position="898"/>
        <end position="1121"/>
    </location>
</feature>
<feature type="domain" description="PAC" evidence="17">
    <location>
        <begin position="833"/>
        <end position="885"/>
    </location>
</feature>
<feature type="transmembrane region" description="Helical" evidence="13">
    <location>
        <begin position="12"/>
        <end position="33"/>
    </location>
</feature>
<accession>A0A8J7JAH7</accession>
<dbReference type="InterPro" id="IPR001610">
    <property type="entry name" value="PAC"/>
</dbReference>
<evidence type="ECO:0000256" key="2">
    <source>
        <dbReference type="ARBA" id="ARBA00004651"/>
    </source>
</evidence>
<feature type="coiled-coil region" evidence="12">
    <location>
        <begin position="345"/>
        <end position="372"/>
    </location>
</feature>
<dbReference type="SUPFAM" id="SSF55874">
    <property type="entry name" value="ATPase domain of HSP90 chaperone/DNA topoisomerase II/histidine kinase"/>
    <property type="match status" value="1"/>
</dbReference>
<reference evidence="19" key="1">
    <citation type="submission" date="2020-12" db="EMBL/GenBank/DDBJ databases">
        <title>Geomonas sp. Red875, isolated from river sediment.</title>
        <authorList>
            <person name="Xu Z."/>
            <person name="Zhang Z."/>
            <person name="Masuda Y."/>
            <person name="Itoh H."/>
            <person name="Senoo K."/>
        </authorList>
    </citation>
    <scope>NUCLEOTIDE SEQUENCE</scope>
    <source>
        <strain evidence="19">Red875</strain>
    </source>
</reference>
<evidence type="ECO:0000256" key="1">
    <source>
        <dbReference type="ARBA" id="ARBA00000085"/>
    </source>
</evidence>
<keyword evidence="6" id="KW-0808">Transferase</keyword>
<keyword evidence="8" id="KW-0418">Kinase</keyword>